<dbReference type="InterPro" id="IPR017853">
    <property type="entry name" value="GH"/>
</dbReference>
<sequence>MPYFVTERAEAWTPIGHNDAVGWPELAGLFQRRNVPAVRAHLRWLKEHGVNCLRLMLEYAQSRHRFLERPAGRFAPNMVRLWDDLFALCEEVGIYLLLTPFDTFFTWRHWHHHPYNAANGGPCSDRRRLITCPATRAAIKARLEFATRRWGASPALFAWDLWNEMHPAHGEDDPAACEPFIDDVGSFLRDLELRLHGRAHLQTVSIFGPELLRWPALCDPVFRHPRLDFANTHLYERDTIDDPRDTVAPALATGRLMRAAVREASDGRPVFDSEHGPIHAFLDHHRILPEAFDDEYFRHIQWAHLASGGAGGGMRWPNRHPHVLTHGMRVAQHGLARFLPLIDWTRFRRRNLNDEARATPGLAVFACGDEHQALGWLLRTDHLAPNGTLRTDGPTLPAGLTVPGLAPGHYRCTLFDTRSGKVVGTRVLAHGGGELTVPCGEVLCDVAVAITPAG</sequence>
<protein>
    <recommendedName>
        <fullName evidence="3">Mannan endo-1,4-beta-mannosidase</fullName>
    </recommendedName>
</protein>
<gene>
    <name evidence="1" type="ORF">HQN59_08715</name>
</gene>
<evidence type="ECO:0000313" key="1">
    <source>
        <dbReference type="EMBL" id="NUZ05845.1"/>
    </source>
</evidence>
<dbReference type="Proteomes" id="UP000529637">
    <property type="component" value="Unassembled WGS sequence"/>
</dbReference>
<comment type="caution">
    <text evidence="1">The sequence shown here is derived from an EMBL/GenBank/DDBJ whole genome shotgun (WGS) entry which is preliminary data.</text>
</comment>
<accession>A0A7Y6NME4</accession>
<evidence type="ECO:0000313" key="2">
    <source>
        <dbReference type="Proteomes" id="UP000529637"/>
    </source>
</evidence>
<dbReference type="SUPFAM" id="SSF51445">
    <property type="entry name" value="(Trans)glycosidases"/>
    <property type="match status" value="1"/>
</dbReference>
<proteinExistence type="predicted"/>
<organism evidence="1 2">
    <name type="scientific">Piscinibacter koreensis</name>
    <dbReference type="NCBI Taxonomy" id="2742824"/>
    <lineage>
        <taxon>Bacteria</taxon>
        <taxon>Pseudomonadati</taxon>
        <taxon>Pseudomonadota</taxon>
        <taxon>Betaproteobacteria</taxon>
        <taxon>Burkholderiales</taxon>
        <taxon>Sphaerotilaceae</taxon>
        <taxon>Piscinibacter</taxon>
    </lineage>
</organism>
<evidence type="ECO:0008006" key="3">
    <source>
        <dbReference type="Google" id="ProtNLM"/>
    </source>
</evidence>
<dbReference type="Gene3D" id="3.20.20.80">
    <property type="entry name" value="Glycosidases"/>
    <property type="match status" value="1"/>
</dbReference>
<dbReference type="AlphaFoldDB" id="A0A7Y6NME4"/>
<reference evidence="1 2" key="1">
    <citation type="submission" date="2020-06" db="EMBL/GenBank/DDBJ databases">
        <title>Schlegella sp. ID0723 isolated from air conditioner.</title>
        <authorList>
            <person name="Kim D.Y."/>
            <person name="Kim D.-U."/>
        </authorList>
    </citation>
    <scope>NUCLEOTIDE SEQUENCE [LARGE SCALE GENOMIC DNA]</scope>
    <source>
        <strain evidence="1 2">ID0723</strain>
    </source>
</reference>
<dbReference type="EMBL" id="JABWMJ010000003">
    <property type="protein sequence ID" value="NUZ05845.1"/>
    <property type="molecule type" value="Genomic_DNA"/>
</dbReference>
<keyword evidence="2" id="KW-1185">Reference proteome</keyword>
<name>A0A7Y6NME4_9BURK</name>